<dbReference type="GO" id="GO:0005637">
    <property type="term" value="C:nuclear inner membrane"/>
    <property type="evidence" value="ECO:0007669"/>
    <property type="project" value="TreeGrafter"/>
</dbReference>
<gene>
    <name evidence="2" type="ORF">FQN60_006152</name>
</gene>
<reference evidence="2 3" key="1">
    <citation type="submission" date="2019-08" db="EMBL/GenBank/DDBJ databases">
        <title>A chromosome-level genome assembly, high-density linkage maps, and genome scans reveal the genomic architecture of hybrid incompatibilities underlying speciation via character displacement in darters (Percidae: Etheostominae).</title>
        <authorList>
            <person name="Moran R.L."/>
            <person name="Catchen J.M."/>
            <person name="Fuller R.C."/>
        </authorList>
    </citation>
    <scope>NUCLEOTIDE SEQUENCE [LARGE SCALE GENOMIC DNA]</scope>
    <source>
        <strain evidence="2">EspeVRDwgs_2016</strain>
        <tissue evidence="2">Muscle</tissue>
    </source>
</reference>
<protein>
    <submittedName>
        <fullName evidence="2">Uncharacterized protein</fullName>
    </submittedName>
</protein>
<sequence length="287" mass="32419">MLAISFRHYGNFKRAPHIRSAMPLQAFSFPCPETRFFKAGSCIYKFKIRGGSSFRGEKNMGGNCLNQELEDIIRTVLGNLDSLQPFSSSHFIVFPYRKRRKGASKGMCKHGEMNLRAYPFSLILYLEKNVQKEEAKQAEEKLSSEKRVAQQFPPVSEPQSKRHKSDSPLEEAILKDLIKDMVAESEVSVVGKVQRGLTYPSRNWVSTRSEEVGLQVKCILGQFRAWERRRGMRRKKMQTLGHQGFGLEWPATSSPSPCSSGTPEGPVLERHGMVLVPAVETHLGLFG</sequence>
<evidence type="ECO:0000313" key="2">
    <source>
        <dbReference type="EMBL" id="KAA8582481.1"/>
    </source>
</evidence>
<dbReference type="PANTHER" id="PTHR35824:SF1">
    <property type="entry name" value="MEMBRANE-ANCHORED JUNCTION PROTEIN"/>
    <property type="match status" value="1"/>
</dbReference>
<name>A0A5J5CSB4_9PERO</name>
<dbReference type="AlphaFoldDB" id="A0A5J5CSB4"/>
<evidence type="ECO:0000256" key="1">
    <source>
        <dbReference type="SAM" id="MobiDB-lite"/>
    </source>
</evidence>
<organism evidence="2 3">
    <name type="scientific">Etheostoma spectabile</name>
    <name type="common">orangethroat darter</name>
    <dbReference type="NCBI Taxonomy" id="54343"/>
    <lineage>
        <taxon>Eukaryota</taxon>
        <taxon>Metazoa</taxon>
        <taxon>Chordata</taxon>
        <taxon>Craniata</taxon>
        <taxon>Vertebrata</taxon>
        <taxon>Euteleostomi</taxon>
        <taxon>Actinopterygii</taxon>
        <taxon>Neopterygii</taxon>
        <taxon>Teleostei</taxon>
        <taxon>Neoteleostei</taxon>
        <taxon>Acanthomorphata</taxon>
        <taxon>Eupercaria</taxon>
        <taxon>Perciformes</taxon>
        <taxon>Percoidei</taxon>
        <taxon>Percidae</taxon>
        <taxon>Etheostomatinae</taxon>
        <taxon>Etheostoma</taxon>
    </lineage>
</organism>
<feature type="region of interest" description="Disordered" evidence="1">
    <location>
        <begin position="136"/>
        <end position="168"/>
    </location>
</feature>
<comment type="caution">
    <text evidence="2">The sequence shown here is derived from an EMBL/GenBank/DDBJ whole genome shotgun (WGS) entry which is preliminary data.</text>
</comment>
<accession>A0A5J5CSB4</accession>
<dbReference type="PANTHER" id="PTHR35824">
    <property type="entry name" value="MEMBRANE-ANCHORED JUNCTION PROTEIN MAJIN"/>
    <property type="match status" value="1"/>
</dbReference>
<proteinExistence type="predicted"/>
<dbReference type="Pfam" id="PF15077">
    <property type="entry name" value="MAJIN"/>
    <property type="match status" value="1"/>
</dbReference>
<feature type="compositionally biased region" description="Basic and acidic residues" evidence="1">
    <location>
        <begin position="136"/>
        <end position="148"/>
    </location>
</feature>
<dbReference type="EMBL" id="VOFY01000019">
    <property type="protein sequence ID" value="KAA8582481.1"/>
    <property type="molecule type" value="Genomic_DNA"/>
</dbReference>
<dbReference type="GO" id="GO:0007129">
    <property type="term" value="P:homologous chromosome pairing at meiosis"/>
    <property type="evidence" value="ECO:0007669"/>
    <property type="project" value="TreeGrafter"/>
</dbReference>
<dbReference type="InterPro" id="IPR027816">
    <property type="entry name" value="MAJIN"/>
</dbReference>
<dbReference type="GO" id="GO:0003677">
    <property type="term" value="F:DNA binding"/>
    <property type="evidence" value="ECO:0007669"/>
    <property type="project" value="InterPro"/>
</dbReference>
<keyword evidence="3" id="KW-1185">Reference proteome</keyword>
<dbReference type="GO" id="GO:0070197">
    <property type="term" value="P:meiotic attachment of telomere to nuclear envelope"/>
    <property type="evidence" value="ECO:0007669"/>
    <property type="project" value="TreeGrafter"/>
</dbReference>
<evidence type="ECO:0000313" key="3">
    <source>
        <dbReference type="Proteomes" id="UP000327493"/>
    </source>
</evidence>
<dbReference type="Proteomes" id="UP000327493">
    <property type="component" value="Chromosome 19"/>
</dbReference>